<reference evidence="6" key="1">
    <citation type="submission" date="2017-09" db="EMBL/GenBank/DDBJ databases">
        <title>FDA dAtabase for Regulatory Grade micrObial Sequences (FDA-ARGOS): Supporting development and validation of Infectious Disease Dx tests.</title>
        <authorList>
            <person name="Minogue T."/>
            <person name="Wolcott M."/>
            <person name="Wasieloski L."/>
            <person name="Aguilar W."/>
            <person name="Moore D."/>
            <person name="Tallon L."/>
            <person name="Sadzewicz L."/>
            <person name="Ott S."/>
            <person name="Zhao X."/>
            <person name="Nagaraj S."/>
            <person name="Vavikolanu K."/>
            <person name="Aluvathingal J."/>
            <person name="Nadendla S."/>
            <person name="Sichtig H."/>
        </authorList>
    </citation>
    <scope>NUCLEOTIDE SEQUENCE [LARGE SCALE GENOMIC DNA]</scope>
    <source>
        <strain evidence="6">FDAARGOS_369</strain>
    </source>
</reference>
<dbReference type="HAMAP" id="MF_00272">
    <property type="entry name" value="GcvH"/>
    <property type="match status" value="1"/>
</dbReference>
<evidence type="ECO:0000256" key="2">
    <source>
        <dbReference type="ARBA" id="ARBA00022823"/>
    </source>
</evidence>
<dbReference type="GO" id="GO:0005829">
    <property type="term" value="C:cytosol"/>
    <property type="evidence" value="ECO:0007669"/>
    <property type="project" value="TreeGrafter"/>
</dbReference>
<dbReference type="InterPro" id="IPR003016">
    <property type="entry name" value="2-oxoA_DH_lipoyl-BS"/>
</dbReference>
<evidence type="ECO:0000256" key="4">
    <source>
        <dbReference type="PIRSR" id="PIRSR617453-50"/>
    </source>
</evidence>
<dbReference type="PROSITE" id="PS00189">
    <property type="entry name" value="LIPOYL"/>
    <property type="match status" value="1"/>
</dbReference>
<dbReference type="GO" id="GO:0009249">
    <property type="term" value="P:protein lipoylation"/>
    <property type="evidence" value="ECO:0007669"/>
    <property type="project" value="TreeGrafter"/>
</dbReference>
<dbReference type="EMBL" id="CP023510">
    <property type="protein sequence ID" value="ATF62624.1"/>
    <property type="molecule type" value="Genomic_DNA"/>
</dbReference>
<dbReference type="InterPro" id="IPR011053">
    <property type="entry name" value="Single_hybrid_motif"/>
</dbReference>
<dbReference type="AlphaFoldDB" id="A0A291DDX6"/>
<dbReference type="InterPro" id="IPR000089">
    <property type="entry name" value="Biotin_lipoyl"/>
</dbReference>
<dbReference type="GO" id="GO:0019464">
    <property type="term" value="P:glycine decarboxylation via glycine cleavage system"/>
    <property type="evidence" value="ECO:0007669"/>
    <property type="project" value="UniProtKB-UniRule"/>
</dbReference>
<feature type="modified residue" description="N6-lipoyllysine" evidence="3 4">
    <location>
        <position position="66"/>
    </location>
</feature>
<comment type="function">
    <text evidence="3">The glycine cleavage system catalyzes the degradation of glycine. The H protein shuttles the methylamine group of glycine from the P protein to the T protein.</text>
</comment>
<dbReference type="SUPFAM" id="SSF51230">
    <property type="entry name" value="Single hybrid motif"/>
    <property type="match status" value="1"/>
</dbReference>
<dbReference type="NCBIfam" id="NF002270">
    <property type="entry name" value="PRK01202.1"/>
    <property type="match status" value="1"/>
</dbReference>
<protein>
    <recommendedName>
        <fullName evidence="3">Glycine cleavage system H protein</fullName>
    </recommendedName>
</protein>
<gene>
    <name evidence="3 5" type="primary">gcvH</name>
    <name evidence="5" type="ORF">CO690_02595</name>
</gene>
<evidence type="ECO:0000313" key="6">
    <source>
        <dbReference type="Proteomes" id="UP000218628"/>
    </source>
</evidence>
<keyword evidence="2 3" id="KW-0450">Lipoyl</keyword>
<comment type="cofactor">
    <cofactor evidence="3">
        <name>(R)-lipoate</name>
        <dbReference type="ChEBI" id="CHEBI:83088"/>
    </cofactor>
    <text evidence="3">Binds 1 lipoyl cofactor covalently.</text>
</comment>
<dbReference type="InterPro" id="IPR002930">
    <property type="entry name" value="GCV_H"/>
</dbReference>
<evidence type="ECO:0000256" key="1">
    <source>
        <dbReference type="ARBA" id="ARBA00009249"/>
    </source>
</evidence>
<name>A0A291DDX6_9MICC</name>
<accession>A0A291DDX6</accession>
<proteinExistence type="inferred from homology"/>
<dbReference type="PROSITE" id="PS50968">
    <property type="entry name" value="BIOTINYL_LIPOYL"/>
    <property type="match status" value="1"/>
</dbReference>
<organism evidence="5 6">
    <name type="scientific">Rothia mucilaginosa</name>
    <dbReference type="NCBI Taxonomy" id="43675"/>
    <lineage>
        <taxon>Bacteria</taxon>
        <taxon>Bacillati</taxon>
        <taxon>Actinomycetota</taxon>
        <taxon>Actinomycetes</taxon>
        <taxon>Micrococcales</taxon>
        <taxon>Micrococcaceae</taxon>
        <taxon>Rothia</taxon>
    </lineage>
</organism>
<dbReference type="InterPro" id="IPR017453">
    <property type="entry name" value="GCV_H_sub"/>
</dbReference>
<comment type="similarity">
    <text evidence="1 3">Belongs to the GcvH family.</text>
</comment>
<dbReference type="PANTHER" id="PTHR11715:SF3">
    <property type="entry name" value="GLYCINE CLEAVAGE SYSTEM H PROTEIN-RELATED"/>
    <property type="match status" value="1"/>
</dbReference>
<dbReference type="Gene3D" id="2.40.50.100">
    <property type="match status" value="1"/>
</dbReference>
<dbReference type="RefSeq" id="WP_070543359.1">
    <property type="nucleotide sequence ID" value="NZ_CALGWP010000040.1"/>
</dbReference>
<dbReference type="NCBIfam" id="TIGR00527">
    <property type="entry name" value="gcvH"/>
    <property type="match status" value="1"/>
</dbReference>
<dbReference type="PANTHER" id="PTHR11715">
    <property type="entry name" value="GLYCINE CLEAVAGE SYSTEM H PROTEIN"/>
    <property type="match status" value="1"/>
</dbReference>
<dbReference type="CDD" id="cd06848">
    <property type="entry name" value="GCS_H"/>
    <property type="match status" value="1"/>
</dbReference>
<comment type="subunit">
    <text evidence="3">The glycine cleavage system is composed of four proteins: P, T, L and H.</text>
</comment>
<dbReference type="GO" id="GO:0005960">
    <property type="term" value="C:glycine cleavage complex"/>
    <property type="evidence" value="ECO:0007669"/>
    <property type="project" value="InterPro"/>
</dbReference>
<dbReference type="InterPro" id="IPR033753">
    <property type="entry name" value="GCV_H/Fam206"/>
</dbReference>
<evidence type="ECO:0000256" key="3">
    <source>
        <dbReference type="HAMAP-Rule" id="MF_00272"/>
    </source>
</evidence>
<evidence type="ECO:0000313" key="5">
    <source>
        <dbReference type="EMBL" id="ATF62624.1"/>
    </source>
</evidence>
<dbReference type="Proteomes" id="UP000218628">
    <property type="component" value="Chromosome"/>
</dbReference>
<dbReference type="Pfam" id="PF01597">
    <property type="entry name" value="GCV_H"/>
    <property type="match status" value="1"/>
</dbReference>
<sequence>MSNVPAELSYTSEHEWVSALTAEGTVRVGITDHAQDALGDVVYIDLPSVGDSVAAEDSFGEIESTKSVSDLFAPIAGEIVAVNEGLEDDPALVNSDPYGEGWIVEIRPENADDLANLLDAEAYKAELDKL</sequence>